<evidence type="ECO:0000313" key="11">
    <source>
        <dbReference type="Proteomes" id="UP001231189"/>
    </source>
</evidence>
<dbReference type="AlphaFoldDB" id="A0AAD8WBE6"/>
<evidence type="ECO:0000256" key="6">
    <source>
        <dbReference type="PIRNR" id="PIRNR000517"/>
    </source>
</evidence>
<reference evidence="10" key="1">
    <citation type="submission" date="2023-07" db="EMBL/GenBank/DDBJ databases">
        <title>A chromosome-level genome assembly of Lolium multiflorum.</title>
        <authorList>
            <person name="Chen Y."/>
            <person name="Copetti D."/>
            <person name="Kolliker R."/>
            <person name="Studer B."/>
        </authorList>
    </citation>
    <scope>NUCLEOTIDE SEQUENCE</scope>
    <source>
        <strain evidence="10">02402/16</strain>
        <tissue evidence="10">Leaf</tissue>
    </source>
</reference>
<evidence type="ECO:0000256" key="3">
    <source>
        <dbReference type="ARBA" id="ARBA00022576"/>
    </source>
</evidence>
<evidence type="ECO:0000256" key="5">
    <source>
        <dbReference type="ARBA" id="ARBA00022898"/>
    </source>
</evidence>
<dbReference type="Gene3D" id="3.40.640.10">
    <property type="entry name" value="Type I PLP-dependent aspartate aminotransferase-like (Major domain)"/>
    <property type="match status" value="1"/>
</dbReference>
<protein>
    <recommendedName>
        <fullName evidence="9">Aminotransferase class I/classII large domain-containing protein</fullName>
    </recommendedName>
</protein>
<evidence type="ECO:0000259" key="9">
    <source>
        <dbReference type="Pfam" id="PF00155"/>
    </source>
</evidence>
<dbReference type="GO" id="GO:0006572">
    <property type="term" value="P:L-tyrosine catabolic process"/>
    <property type="evidence" value="ECO:0007669"/>
    <property type="project" value="TreeGrafter"/>
</dbReference>
<evidence type="ECO:0000256" key="1">
    <source>
        <dbReference type="ARBA" id="ARBA00001933"/>
    </source>
</evidence>
<dbReference type="CDD" id="cd00609">
    <property type="entry name" value="AAT_like"/>
    <property type="match status" value="1"/>
</dbReference>
<organism evidence="10 11">
    <name type="scientific">Lolium multiflorum</name>
    <name type="common">Italian ryegrass</name>
    <name type="synonym">Lolium perenne subsp. multiflorum</name>
    <dbReference type="NCBI Taxonomy" id="4521"/>
    <lineage>
        <taxon>Eukaryota</taxon>
        <taxon>Viridiplantae</taxon>
        <taxon>Streptophyta</taxon>
        <taxon>Embryophyta</taxon>
        <taxon>Tracheophyta</taxon>
        <taxon>Spermatophyta</taxon>
        <taxon>Magnoliopsida</taxon>
        <taxon>Liliopsida</taxon>
        <taxon>Poales</taxon>
        <taxon>Poaceae</taxon>
        <taxon>BOP clade</taxon>
        <taxon>Pooideae</taxon>
        <taxon>Poodae</taxon>
        <taxon>Poeae</taxon>
        <taxon>Poeae Chloroplast Group 2 (Poeae type)</taxon>
        <taxon>Loliodinae</taxon>
        <taxon>Loliinae</taxon>
        <taxon>Lolium</taxon>
    </lineage>
</organism>
<dbReference type="EMBL" id="JAUUTY010000004">
    <property type="protein sequence ID" value="KAK1648034.1"/>
    <property type="molecule type" value="Genomic_DNA"/>
</dbReference>
<evidence type="ECO:0000313" key="10">
    <source>
        <dbReference type="EMBL" id="KAK1648034.1"/>
    </source>
</evidence>
<accession>A0AAD8WBE6</accession>
<dbReference type="Pfam" id="PF00155">
    <property type="entry name" value="Aminotran_1_2"/>
    <property type="match status" value="1"/>
</dbReference>
<keyword evidence="11" id="KW-1185">Reference proteome</keyword>
<evidence type="ECO:0000256" key="8">
    <source>
        <dbReference type="SAM" id="MobiDB-lite"/>
    </source>
</evidence>
<name>A0AAD8WBE6_LOLMU</name>
<dbReference type="GO" id="GO:0004838">
    <property type="term" value="F:L-tyrosine-2-oxoglutarate transaminase activity"/>
    <property type="evidence" value="ECO:0007669"/>
    <property type="project" value="TreeGrafter"/>
</dbReference>
<feature type="modified residue" description="N6-(pyridoxal phosphate)lysine" evidence="7">
    <location>
        <position position="270"/>
    </location>
</feature>
<comment type="similarity">
    <text evidence="2 6">Belongs to the class-I pyridoxal-phosphate-dependent aminotransferase family.</text>
</comment>
<keyword evidence="5 6" id="KW-0663">Pyridoxal phosphate</keyword>
<feature type="region of interest" description="Disordered" evidence="8">
    <location>
        <begin position="1"/>
        <end position="24"/>
    </location>
</feature>
<sequence length="442" mass="47039">MAPTAQVLTAPGQDCRGDGGAGEVRKPAVRCHPALSSEGKASIRGVVGQLLAATGKDKSLVSLGVGDASVHDCFRRGGEFAADAVAGAARSGEFDCYAPSHGCPAARRAVADHLSAGARHRTRESDVFMTVGGTGAITAITTVLGGAPGANILLPRPGFAPYESACELVGAEPRFYDLLPRRGWEADLAGVRALADGATAAIVIINPNNPCGAVYSVQHLIQIAETARDLGIPVIADEIYAHMVFGGSKFIPMATYAHIAPIITIGGISKRFMVPGWRLGWLAFCDPNGTLKHVRTATEMLLNVTSGPASIIQAAVPKILTHEHNEFHLNVINLLESAADALYKRINQIEALQCYSKPHGSMFMMVEINTSLLSGIADDMDFAHELINEESVLVLPGFVLGLKSWVRIFYGAPINQILEACDRIESFCQRRACQSKLSKNKF</sequence>
<evidence type="ECO:0000256" key="4">
    <source>
        <dbReference type="ARBA" id="ARBA00022679"/>
    </source>
</evidence>
<evidence type="ECO:0000256" key="7">
    <source>
        <dbReference type="PIRSR" id="PIRSR000517-1"/>
    </source>
</evidence>
<dbReference type="NCBIfam" id="TIGR01265">
    <property type="entry name" value="tyr_nico_aTase"/>
    <property type="match status" value="1"/>
</dbReference>
<dbReference type="GO" id="GO:0030170">
    <property type="term" value="F:pyridoxal phosphate binding"/>
    <property type="evidence" value="ECO:0007669"/>
    <property type="project" value="InterPro"/>
</dbReference>
<dbReference type="PIRSF" id="PIRSF000517">
    <property type="entry name" value="Tyr_transaminase"/>
    <property type="match status" value="1"/>
</dbReference>
<dbReference type="Proteomes" id="UP001231189">
    <property type="component" value="Unassembled WGS sequence"/>
</dbReference>
<gene>
    <name evidence="10" type="ORF">QYE76_065839</name>
</gene>
<proteinExistence type="inferred from homology"/>
<comment type="caution">
    <text evidence="10">The sequence shown here is derived from an EMBL/GenBank/DDBJ whole genome shotgun (WGS) entry which is preliminary data.</text>
</comment>
<dbReference type="InterPro" id="IPR015421">
    <property type="entry name" value="PyrdxlP-dep_Trfase_major"/>
</dbReference>
<feature type="domain" description="Aminotransferase class I/classII large" evidence="9">
    <location>
        <begin position="81"/>
        <end position="424"/>
    </location>
</feature>
<dbReference type="Gene3D" id="3.90.1150.10">
    <property type="entry name" value="Aspartate Aminotransferase, domain 1"/>
    <property type="match status" value="1"/>
</dbReference>
<dbReference type="InterPro" id="IPR004839">
    <property type="entry name" value="Aminotransferase_I/II_large"/>
</dbReference>
<dbReference type="InterPro" id="IPR015424">
    <property type="entry name" value="PyrdxlP-dep_Trfase"/>
</dbReference>
<dbReference type="SUPFAM" id="SSF53383">
    <property type="entry name" value="PLP-dependent transferases"/>
    <property type="match status" value="1"/>
</dbReference>
<dbReference type="InterPro" id="IPR005958">
    <property type="entry name" value="TyrNic_aminoTrfase"/>
</dbReference>
<dbReference type="PANTHER" id="PTHR45744:SF2">
    <property type="entry name" value="TYROSINE AMINOTRANSFERASE"/>
    <property type="match status" value="1"/>
</dbReference>
<dbReference type="FunFam" id="3.40.640.10:FF:000048">
    <property type="entry name" value="tyrosine aminotransferase"/>
    <property type="match status" value="1"/>
</dbReference>
<dbReference type="InterPro" id="IPR015422">
    <property type="entry name" value="PyrdxlP-dep_Trfase_small"/>
</dbReference>
<comment type="cofactor">
    <cofactor evidence="1 6 7">
        <name>pyridoxal 5'-phosphate</name>
        <dbReference type="ChEBI" id="CHEBI:597326"/>
    </cofactor>
</comment>
<dbReference type="PANTHER" id="PTHR45744">
    <property type="entry name" value="TYROSINE AMINOTRANSFERASE"/>
    <property type="match status" value="1"/>
</dbReference>
<keyword evidence="4" id="KW-0808">Transferase</keyword>
<keyword evidence="3" id="KW-0032">Aminotransferase</keyword>
<evidence type="ECO:0000256" key="2">
    <source>
        <dbReference type="ARBA" id="ARBA00007441"/>
    </source>
</evidence>